<keyword evidence="8" id="KW-0963">Cytoplasm</keyword>
<evidence type="ECO:0000256" key="4">
    <source>
        <dbReference type="ARBA" id="ARBA00005150"/>
    </source>
</evidence>
<evidence type="ECO:0000256" key="14">
    <source>
        <dbReference type="ARBA" id="ARBA00022840"/>
    </source>
</evidence>
<dbReference type="GO" id="GO:0006730">
    <property type="term" value="P:one-carbon metabolic process"/>
    <property type="evidence" value="ECO:0007669"/>
    <property type="project" value="UniProtKB-KW"/>
</dbReference>
<keyword evidence="25" id="KW-1185">Reference proteome</keyword>
<dbReference type="Gene3D" id="3.90.190.20">
    <property type="entry name" value="Mur ligase, C-terminal domain"/>
    <property type="match status" value="1"/>
</dbReference>
<keyword evidence="10 21" id="KW-0436">Ligase</keyword>
<comment type="catalytic activity">
    <reaction evidence="20 21">
        <text>(6S)-5,6,7,8-tetrahydrofolyl-(gamma-L-Glu)(n) + L-glutamate + ATP = (6S)-5,6,7,8-tetrahydrofolyl-(gamma-L-Glu)(n+1) + ADP + phosphate + H(+)</text>
        <dbReference type="Rhea" id="RHEA:10580"/>
        <dbReference type="Rhea" id="RHEA-COMP:14738"/>
        <dbReference type="Rhea" id="RHEA-COMP:14740"/>
        <dbReference type="ChEBI" id="CHEBI:15378"/>
        <dbReference type="ChEBI" id="CHEBI:29985"/>
        <dbReference type="ChEBI" id="CHEBI:30616"/>
        <dbReference type="ChEBI" id="CHEBI:43474"/>
        <dbReference type="ChEBI" id="CHEBI:141005"/>
        <dbReference type="ChEBI" id="CHEBI:456216"/>
        <dbReference type="EC" id="6.3.2.17"/>
    </reaction>
</comment>
<dbReference type="GO" id="GO:0005524">
    <property type="term" value="F:ATP binding"/>
    <property type="evidence" value="ECO:0007669"/>
    <property type="project" value="UniProtKB-KW"/>
</dbReference>
<evidence type="ECO:0000313" key="24">
    <source>
        <dbReference type="EMBL" id="EFJ11455.1"/>
    </source>
</evidence>
<sequence length="547" mass="61157">MSGHDRRSGAQGCAQSLAMAHRRSFRDAIEILNGLITKKRGGGGAVVDLDRSPSTHDSSRWENHFQLVADHLKLLGLEEPVSKLSVIHVAGTKGKGSTCAFVERILRASGFRTALFTSPHLLDIRERFRLNGEEVSEETFNKYFWWCWDHLQANEAEQGLPMPRLFRFLTILAFKMFTSEDVDVAILEVGLGGRCDATNVVRNPAICGVASLGYDHMEILGNTLAEIATEKAGIFKAGVPAVTVPQPAEALEALKKRALELNIPLEIAPPLETYNLGDLKLGLQGEHQRTNAALAVRLCRGWAERSDHQEHKAILNEALEQGRLPDSYIKGLVEVRWAGRAEIVREKKLSFYLDGAHSPESMEACAKWFSSAARADNIHKENEEISAFDIKQFYTPTSNSRQILLFNCMPKRDPNLLFPPLLDICKQQDISLELAIFVPPYSSYTSIDNTHDSPVDPDLSWQKVLQQHWESFKEKDSKAEDYRREFLSGLENGYSSCHFGVSSAVMPSLPAAIDWLRFCSARHPNLHLQVLVTGSLYLVGDVLRLLK</sequence>
<evidence type="ECO:0000256" key="15">
    <source>
        <dbReference type="ARBA" id="ARBA00022842"/>
    </source>
</evidence>
<evidence type="ECO:0000256" key="2">
    <source>
        <dbReference type="ARBA" id="ARBA00004305"/>
    </source>
</evidence>
<evidence type="ECO:0000256" key="19">
    <source>
        <dbReference type="ARBA" id="ARBA00030876"/>
    </source>
</evidence>
<comment type="cofactor">
    <cofactor evidence="21">
        <name>a monovalent cation</name>
        <dbReference type="ChEBI" id="CHEBI:60242"/>
    </cofactor>
    <text evidence="21">A monovalent cation.</text>
</comment>
<dbReference type="FunFam" id="3.90.190.20:FF:000011">
    <property type="entry name" value="Folylpolyglutamate synthase"/>
    <property type="match status" value="1"/>
</dbReference>
<keyword evidence="17" id="KW-0472">Membrane</keyword>
<dbReference type="GO" id="GO:0046872">
    <property type="term" value="F:metal ion binding"/>
    <property type="evidence" value="ECO:0007669"/>
    <property type="project" value="UniProtKB-KW"/>
</dbReference>
<feature type="binding site" evidence="22">
    <location>
        <position position="354"/>
    </location>
    <ligand>
        <name>ATP</name>
        <dbReference type="ChEBI" id="CHEBI:30616"/>
    </ligand>
</feature>
<feature type="binding site" evidence="22">
    <location>
        <position position="340"/>
    </location>
    <ligand>
        <name>ATP</name>
        <dbReference type="ChEBI" id="CHEBI:30616"/>
    </ligand>
</feature>
<feature type="binding site" evidence="23">
    <location>
        <position position="188"/>
    </location>
    <ligand>
        <name>Mg(2+)</name>
        <dbReference type="ChEBI" id="CHEBI:18420"/>
        <label>1</label>
    </ligand>
</feature>
<evidence type="ECO:0000256" key="21">
    <source>
        <dbReference type="PIRNR" id="PIRNR038895"/>
    </source>
</evidence>
<dbReference type="InParanoid" id="D8SVL1"/>
<comment type="pathway">
    <text evidence="4 21">Cofactor biosynthesis; tetrahydrofolylpolyglutamate biosynthesis.</text>
</comment>
<organism evidence="25">
    <name type="scientific">Selaginella moellendorffii</name>
    <name type="common">Spikemoss</name>
    <dbReference type="NCBI Taxonomy" id="88036"/>
    <lineage>
        <taxon>Eukaryota</taxon>
        <taxon>Viridiplantae</taxon>
        <taxon>Streptophyta</taxon>
        <taxon>Embryophyta</taxon>
        <taxon>Tracheophyta</taxon>
        <taxon>Lycopodiopsida</taxon>
        <taxon>Selaginellales</taxon>
        <taxon>Selaginellaceae</taxon>
        <taxon>Selaginella</taxon>
    </lineage>
</organism>
<evidence type="ECO:0000256" key="16">
    <source>
        <dbReference type="ARBA" id="ARBA00023128"/>
    </source>
</evidence>
<keyword evidence="14 22" id="KW-0067">ATP-binding</keyword>
<dbReference type="InterPro" id="IPR036615">
    <property type="entry name" value="Mur_ligase_C_dom_sf"/>
</dbReference>
<dbReference type="OMA" id="RNICANY"/>
<keyword evidence="16" id="KW-0496">Mitochondrion</keyword>
<evidence type="ECO:0000256" key="22">
    <source>
        <dbReference type="PIRSR" id="PIRSR038895-1"/>
    </source>
</evidence>
<dbReference type="AlphaFoldDB" id="D8SVL1"/>
<reference evidence="24 25" key="1">
    <citation type="journal article" date="2011" name="Science">
        <title>The Selaginella genome identifies genetic changes associated with the evolution of vascular plants.</title>
        <authorList>
            <person name="Banks J.A."/>
            <person name="Nishiyama T."/>
            <person name="Hasebe M."/>
            <person name="Bowman J.L."/>
            <person name="Gribskov M."/>
            <person name="dePamphilis C."/>
            <person name="Albert V.A."/>
            <person name="Aono N."/>
            <person name="Aoyama T."/>
            <person name="Ambrose B.A."/>
            <person name="Ashton N.W."/>
            <person name="Axtell M.J."/>
            <person name="Barker E."/>
            <person name="Barker M.S."/>
            <person name="Bennetzen J.L."/>
            <person name="Bonawitz N.D."/>
            <person name="Chapple C."/>
            <person name="Cheng C."/>
            <person name="Correa L.G."/>
            <person name="Dacre M."/>
            <person name="DeBarry J."/>
            <person name="Dreyer I."/>
            <person name="Elias M."/>
            <person name="Engstrom E.M."/>
            <person name="Estelle M."/>
            <person name="Feng L."/>
            <person name="Finet C."/>
            <person name="Floyd S.K."/>
            <person name="Frommer W.B."/>
            <person name="Fujita T."/>
            <person name="Gramzow L."/>
            <person name="Gutensohn M."/>
            <person name="Harholt J."/>
            <person name="Hattori M."/>
            <person name="Heyl A."/>
            <person name="Hirai T."/>
            <person name="Hiwatashi Y."/>
            <person name="Ishikawa M."/>
            <person name="Iwata M."/>
            <person name="Karol K.G."/>
            <person name="Koehler B."/>
            <person name="Kolukisaoglu U."/>
            <person name="Kubo M."/>
            <person name="Kurata T."/>
            <person name="Lalonde S."/>
            <person name="Li K."/>
            <person name="Li Y."/>
            <person name="Litt A."/>
            <person name="Lyons E."/>
            <person name="Manning G."/>
            <person name="Maruyama T."/>
            <person name="Michael T.P."/>
            <person name="Mikami K."/>
            <person name="Miyazaki S."/>
            <person name="Morinaga S."/>
            <person name="Murata T."/>
            <person name="Mueller-Roeber B."/>
            <person name="Nelson D.R."/>
            <person name="Obara M."/>
            <person name="Oguri Y."/>
            <person name="Olmstead R.G."/>
            <person name="Onodera N."/>
            <person name="Petersen B.L."/>
            <person name="Pils B."/>
            <person name="Prigge M."/>
            <person name="Rensing S.A."/>
            <person name="Riano-Pachon D.M."/>
            <person name="Roberts A.W."/>
            <person name="Sato Y."/>
            <person name="Scheller H.V."/>
            <person name="Schulz B."/>
            <person name="Schulz C."/>
            <person name="Shakirov E.V."/>
            <person name="Shibagaki N."/>
            <person name="Shinohara N."/>
            <person name="Shippen D.E."/>
            <person name="Soerensen I."/>
            <person name="Sotooka R."/>
            <person name="Sugimoto N."/>
            <person name="Sugita M."/>
            <person name="Sumikawa N."/>
            <person name="Tanurdzic M."/>
            <person name="Theissen G."/>
            <person name="Ulvskov P."/>
            <person name="Wakazuki S."/>
            <person name="Weng J.K."/>
            <person name="Willats W.W."/>
            <person name="Wipf D."/>
            <person name="Wolf P.G."/>
            <person name="Yang L."/>
            <person name="Zimmer A.D."/>
            <person name="Zhu Q."/>
            <person name="Mitros T."/>
            <person name="Hellsten U."/>
            <person name="Loque D."/>
            <person name="Otillar R."/>
            <person name="Salamov A."/>
            <person name="Schmutz J."/>
            <person name="Shapiro H."/>
            <person name="Lindquist E."/>
            <person name="Lucas S."/>
            <person name="Rokhsar D."/>
            <person name="Grigoriev I.V."/>
        </authorList>
    </citation>
    <scope>NUCLEOTIDE SEQUENCE [LARGE SCALE GENOMIC DNA]</scope>
</reference>
<evidence type="ECO:0000256" key="6">
    <source>
        <dbReference type="ARBA" id="ARBA00013025"/>
    </source>
</evidence>
<evidence type="ECO:0000313" key="25">
    <source>
        <dbReference type="Proteomes" id="UP000001514"/>
    </source>
</evidence>
<dbReference type="Gene3D" id="3.40.1190.10">
    <property type="entry name" value="Mur-like, catalytic domain"/>
    <property type="match status" value="1"/>
</dbReference>
<proteinExistence type="inferred from homology"/>
<dbReference type="Proteomes" id="UP000001514">
    <property type="component" value="Unassembled WGS sequence"/>
</dbReference>
<gene>
    <name evidence="24" type="ORF">SELMODRAFT_229276</name>
</gene>
<evidence type="ECO:0000256" key="12">
    <source>
        <dbReference type="ARBA" id="ARBA00022741"/>
    </source>
</evidence>
<evidence type="ECO:0000256" key="8">
    <source>
        <dbReference type="ARBA" id="ARBA00022490"/>
    </source>
</evidence>
<name>D8SVL1_SELML</name>
<evidence type="ECO:0000256" key="20">
    <source>
        <dbReference type="ARBA" id="ARBA00047493"/>
    </source>
</evidence>
<dbReference type="InterPro" id="IPR018109">
    <property type="entry name" value="Folylpolyglutamate_synth_CS"/>
</dbReference>
<dbReference type="STRING" id="88036.D8SVL1"/>
<dbReference type="GO" id="GO:0005829">
    <property type="term" value="C:cytosol"/>
    <property type="evidence" value="ECO:0000318"/>
    <property type="project" value="GO_Central"/>
</dbReference>
<dbReference type="InterPro" id="IPR023600">
    <property type="entry name" value="Folylpolyglutamate_synth_euk"/>
</dbReference>
<evidence type="ECO:0000256" key="23">
    <source>
        <dbReference type="PIRSR" id="PIRSR038895-2"/>
    </source>
</evidence>
<dbReference type="PANTHER" id="PTHR11136:SF5">
    <property type="entry name" value="FOLYLPOLYGLUTAMATE SYNTHASE, MITOCHONDRIAL"/>
    <property type="match status" value="1"/>
</dbReference>
<keyword evidence="12 22" id="KW-0547">Nucleotide-binding</keyword>
<dbReference type="PROSITE" id="PS01011">
    <property type="entry name" value="FOLYLPOLYGLU_SYNT_1"/>
    <property type="match status" value="1"/>
</dbReference>
<evidence type="ECO:0000256" key="7">
    <source>
        <dbReference type="ARBA" id="ARBA00018660"/>
    </source>
</evidence>
<evidence type="ECO:0000256" key="18">
    <source>
        <dbReference type="ARBA" id="ARBA00030592"/>
    </source>
</evidence>
<dbReference type="SUPFAM" id="SSF53623">
    <property type="entry name" value="MurD-like peptide ligases, catalytic domain"/>
    <property type="match status" value="1"/>
</dbReference>
<dbReference type="Gramene" id="EFJ11455">
    <property type="protein sequence ID" value="EFJ11455"/>
    <property type="gene ID" value="SELMODRAFT_229276"/>
</dbReference>
<dbReference type="HOGENOM" id="CLU_015869_0_2_1"/>
<dbReference type="GO" id="GO:0005737">
    <property type="term" value="C:cytoplasm"/>
    <property type="evidence" value="ECO:0000318"/>
    <property type="project" value="GO_Central"/>
</dbReference>
<dbReference type="SUPFAM" id="SSF53244">
    <property type="entry name" value="MurD-like peptide ligases, peptide-binding domain"/>
    <property type="match status" value="1"/>
</dbReference>
<dbReference type="InterPro" id="IPR036565">
    <property type="entry name" value="Mur-like_cat_sf"/>
</dbReference>
<dbReference type="PANTHER" id="PTHR11136">
    <property type="entry name" value="FOLYLPOLYGLUTAMATE SYNTHASE-RELATED"/>
    <property type="match status" value="1"/>
</dbReference>
<dbReference type="GO" id="GO:0005759">
    <property type="term" value="C:mitochondrial matrix"/>
    <property type="evidence" value="ECO:0007669"/>
    <property type="project" value="UniProtKB-SubCell"/>
</dbReference>
<protein>
    <recommendedName>
        <fullName evidence="7 21">Folylpolyglutamate synthase</fullName>
        <ecNumber evidence="6 21">6.3.2.17</ecNumber>
    </recommendedName>
    <alternativeName>
        <fullName evidence="19 21">Folylpoly-gamma-glutamate synthetase</fullName>
    </alternativeName>
    <alternativeName>
        <fullName evidence="18 21">Tetrahydrofolylpolyglutamate synthase</fullName>
    </alternativeName>
</protein>
<dbReference type="GO" id="GO:0005739">
    <property type="term" value="C:mitochondrion"/>
    <property type="evidence" value="ECO:0000318"/>
    <property type="project" value="GO_Central"/>
</dbReference>
<evidence type="ECO:0000256" key="13">
    <source>
        <dbReference type="ARBA" id="ARBA00022792"/>
    </source>
</evidence>
<dbReference type="EMBL" id="GL377646">
    <property type="protein sequence ID" value="EFJ11455.1"/>
    <property type="molecule type" value="Genomic_DNA"/>
</dbReference>
<dbReference type="PROSITE" id="PS01012">
    <property type="entry name" value="FOLYLPOLYGLU_SYNT_2"/>
    <property type="match status" value="1"/>
</dbReference>
<dbReference type="KEGG" id="smo:SELMODRAFT_229276"/>
<comment type="subcellular location">
    <subcellularLocation>
        <location evidence="3">Cytoplasm</location>
    </subcellularLocation>
    <subcellularLocation>
        <location evidence="1">Mitochondrion inner membrane</location>
    </subcellularLocation>
    <subcellularLocation>
        <location evidence="2">Mitochondrion matrix</location>
    </subcellularLocation>
</comment>
<evidence type="ECO:0000256" key="5">
    <source>
        <dbReference type="ARBA" id="ARBA00008276"/>
    </source>
</evidence>
<dbReference type="eggNOG" id="KOG2525">
    <property type="taxonomic scope" value="Eukaryota"/>
</dbReference>
<dbReference type="GO" id="GO:0046901">
    <property type="term" value="P:tetrahydrofolylpolyglutamate biosynthetic process"/>
    <property type="evidence" value="ECO:0000318"/>
    <property type="project" value="GO_Central"/>
</dbReference>
<dbReference type="GO" id="GO:0005743">
    <property type="term" value="C:mitochondrial inner membrane"/>
    <property type="evidence" value="ECO:0007669"/>
    <property type="project" value="UniProtKB-SubCell"/>
</dbReference>
<feature type="binding site" evidence="23">
    <location>
        <position position="216"/>
    </location>
    <ligand>
        <name>Mg(2+)</name>
        <dbReference type="ChEBI" id="CHEBI:18420"/>
        <label>1</label>
    </ligand>
</feature>
<evidence type="ECO:0000256" key="10">
    <source>
        <dbReference type="ARBA" id="ARBA00022598"/>
    </source>
</evidence>
<evidence type="ECO:0000256" key="3">
    <source>
        <dbReference type="ARBA" id="ARBA00004496"/>
    </source>
</evidence>
<evidence type="ECO:0000256" key="17">
    <source>
        <dbReference type="ARBA" id="ARBA00023136"/>
    </source>
</evidence>
<dbReference type="InterPro" id="IPR001645">
    <property type="entry name" value="Folylpolyglutamate_synth"/>
</dbReference>
<dbReference type="OrthoDB" id="5212574at2759"/>
<keyword evidence="15 23" id="KW-0460">Magnesium</keyword>
<dbReference type="FunFam" id="3.40.1190.10:FF:000008">
    <property type="entry name" value="Folylpolyglutamate synthase"/>
    <property type="match status" value="1"/>
</dbReference>
<keyword evidence="9 21" id="KW-0554">One-carbon metabolism</keyword>
<dbReference type="FunCoup" id="D8SVL1">
    <property type="interactions" value="3589"/>
</dbReference>
<comment type="function">
    <text evidence="21">Catalyzes conversion of folates to polyglutamate derivatives allowing concentration of folate compounds in the cell and the intracellular retention of these cofactors, which are important substrates for most of the folate-dependent enzymes that are involved in one-carbon transfer reactions involved in purine, pyrimidine and amino acid synthesis.</text>
</comment>
<evidence type="ECO:0000256" key="9">
    <source>
        <dbReference type="ARBA" id="ARBA00022563"/>
    </source>
</evidence>
<keyword evidence="13" id="KW-0999">Mitochondrion inner membrane</keyword>
<evidence type="ECO:0000256" key="11">
    <source>
        <dbReference type="ARBA" id="ARBA00022723"/>
    </source>
</evidence>
<feature type="binding site" evidence="23">
    <location>
        <position position="118"/>
    </location>
    <ligand>
        <name>Mg(2+)</name>
        <dbReference type="ChEBI" id="CHEBI:18420"/>
        <label>1</label>
    </ligand>
</feature>
<dbReference type="EC" id="6.3.2.17" evidence="6 21"/>
<comment type="similarity">
    <text evidence="5 21">Belongs to the folylpolyglutamate synthase family.</text>
</comment>
<dbReference type="UniPathway" id="UPA00850"/>
<evidence type="ECO:0000256" key="1">
    <source>
        <dbReference type="ARBA" id="ARBA00004273"/>
    </source>
</evidence>
<dbReference type="NCBIfam" id="TIGR01499">
    <property type="entry name" value="folC"/>
    <property type="match status" value="1"/>
</dbReference>
<dbReference type="PIRSF" id="PIRSF038895">
    <property type="entry name" value="FPGS"/>
    <property type="match status" value="1"/>
</dbReference>
<keyword evidence="11 23" id="KW-0479">Metal-binding</keyword>
<dbReference type="GO" id="GO:0004326">
    <property type="term" value="F:tetrahydrofolylpolyglutamate synthase activity"/>
    <property type="evidence" value="ECO:0000318"/>
    <property type="project" value="GO_Central"/>
</dbReference>
<accession>D8SVL1</accession>